<dbReference type="InterPro" id="IPR017441">
    <property type="entry name" value="Protein_kinase_ATP_BS"/>
</dbReference>
<dbReference type="GO" id="GO:0004674">
    <property type="term" value="F:protein serine/threonine kinase activity"/>
    <property type="evidence" value="ECO:0007669"/>
    <property type="project" value="UniProtKB-KW"/>
</dbReference>
<evidence type="ECO:0000256" key="3">
    <source>
        <dbReference type="ARBA" id="ARBA00022527"/>
    </source>
</evidence>
<comment type="catalytic activity">
    <reaction evidence="13">
        <text>L-seryl-[protein] + ATP = O-phospho-L-seryl-[protein] + ADP + H(+)</text>
        <dbReference type="Rhea" id="RHEA:17989"/>
        <dbReference type="Rhea" id="RHEA-COMP:9863"/>
        <dbReference type="Rhea" id="RHEA-COMP:11604"/>
        <dbReference type="ChEBI" id="CHEBI:15378"/>
        <dbReference type="ChEBI" id="CHEBI:29999"/>
        <dbReference type="ChEBI" id="CHEBI:30616"/>
        <dbReference type="ChEBI" id="CHEBI:83421"/>
        <dbReference type="ChEBI" id="CHEBI:456216"/>
        <dbReference type="EC" id="2.7.11.1"/>
    </reaction>
</comment>
<dbReference type="InterPro" id="IPR001245">
    <property type="entry name" value="Ser-Thr/Tyr_kinase_cat_dom"/>
</dbReference>
<reference evidence="17" key="1">
    <citation type="journal article" date="2023" name="Science">
        <title>Genome structures resolve the early diversification of teleost fishes.</title>
        <authorList>
            <person name="Parey E."/>
            <person name="Louis A."/>
            <person name="Montfort J."/>
            <person name="Bouchez O."/>
            <person name="Roques C."/>
            <person name="Iampietro C."/>
            <person name="Lluch J."/>
            <person name="Castinel A."/>
            <person name="Donnadieu C."/>
            <person name="Desvignes T."/>
            <person name="Floi Bucao C."/>
            <person name="Jouanno E."/>
            <person name="Wen M."/>
            <person name="Mejri S."/>
            <person name="Dirks R."/>
            <person name="Jansen H."/>
            <person name="Henkel C."/>
            <person name="Chen W.J."/>
            <person name="Zahm M."/>
            <person name="Cabau C."/>
            <person name="Klopp C."/>
            <person name="Thompson A.W."/>
            <person name="Robinson-Rechavi M."/>
            <person name="Braasch I."/>
            <person name="Lecointre G."/>
            <person name="Bobe J."/>
            <person name="Postlethwait J.H."/>
            <person name="Berthelot C."/>
            <person name="Roest Crollius H."/>
            <person name="Guiguen Y."/>
        </authorList>
    </citation>
    <scope>NUCLEOTIDE SEQUENCE</scope>
    <source>
        <strain evidence="17">Concon-B</strain>
    </source>
</reference>
<gene>
    <name evidence="17" type="ORF">COCON_G00207330</name>
</gene>
<proteinExistence type="predicted"/>
<keyword evidence="11" id="KW-0472">Membrane</keyword>
<comment type="caution">
    <text evidence="17">The sequence shown here is derived from an EMBL/GenBank/DDBJ whole genome shotgun (WGS) entry which is preliminary data.</text>
</comment>
<dbReference type="Gene3D" id="3.30.200.20">
    <property type="entry name" value="Phosphorylase Kinase, domain 1"/>
    <property type="match status" value="1"/>
</dbReference>
<evidence type="ECO:0000256" key="7">
    <source>
        <dbReference type="ARBA" id="ARBA00022741"/>
    </source>
</evidence>
<dbReference type="FunFam" id="1.10.510.10:FF:000347">
    <property type="entry name" value="Apoptosis associated tyrosine kinase"/>
    <property type="match status" value="1"/>
</dbReference>
<protein>
    <recommendedName>
        <fullName evidence="2">non-specific serine/threonine protein kinase</fullName>
        <ecNumber evidence="2">2.7.11.1</ecNumber>
    </recommendedName>
</protein>
<feature type="region of interest" description="Disordered" evidence="15">
    <location>
        <begin position="1"/>
        <end position="43"/>
    </location>
</feature>
<dbReference type="OrthoDB" id="5973359at2759"/>
<evidence type="ECO:0000256" key="10">
    <source>
        <dbReference type="ARBA" id="ARBA00022989"/>
    </source>
</evidence>
<keyword evidence="8" id="KW-0418">Kinase</keyword>
<evidence type="ECO:0000256" key="13">
    <source>
        <dbReference type="ARBA" id="ARBA00048679"/>
    </source>
</evidence>
<dbReference type="Proteomes" id="UP001152803">
    <property type="component" value="Unassembled WGS sequence"/>
</dbReference>
<feature type="region of interest" description="Disordered" evidence="15">
    <location>
        <begin position="71"/>
        <end position="105"/>
    </location>
</feature>
<feature type="domain" description="Protein kinase" evidence="16">
    <location>
        <begin position="157"/>
        <end position="427"/>
    </location>
</feature>
<dbReference type="EMBL" id="JAFJMO010000016">
    <property type="protein sequence ID" value="KAJ8254121.1"/>
    <property type="molecule type" value="Genomic_DNA"/>
</dbReference>
<dbReference type="GO" id="GO:0012505">
    <property type="term" value="C:endomembrane system"/>
    <property type="evidence" value="ECO:0007669"/>
    <property type="project" value="UniProtKB-ARBA"/>
</dbReference>
<dbReference type="PRINTS" id="PR00109">
    <property type="entry name" value="TYRKINASE"/>
</dbReference>
<dbReference type="FunFam" id="3.30.200.20:FF:000275">
    <property type="entry name" value="Apoptosis associated tyrosine kinase"/>
    <property type="match status" value="1"/>
</dbReference>
<comment type="subcellular location">
    <subcellularLocation>
        <location evidence="1">Membrane</location>
        <topology evidence="1">Single-pass membrane protein</topology>
    </subcellularLocation>
</comment>
<dbReference type="PANTHER" id="PTHR24417:SF9">
    <property type="entry name" value="SERINE_THREONINE-PROTEIN KINASE LMTK1 ISOFORM X1"/>
    <property type="match status" value="1"/>
</dbReference>
<dbReference type="GO" id="GO:0005737">
    <property type="term" value="C:cytoplasm"/>
    <property type="evidence" value="ECO:0007669"/>
    <property type="project" value="UniProtKB-ARBA"/>
</dbReference>
<evidence type="ECO:0000256" key="12">
    <source>
        <dbReference type="ARBA" id="ARBA00047899"/>
    </source>
</evidence>
<keyword evidence="6" id="KW-0812">Transmembrane</keyword>
<keyword evidence="7 14" id="KW-0547">Nucleotide-binding</keyword>
<accession>A0A9Q1HQF9</accession>
<keyword evidence="3" id="KW-0723">Serine/threonine-protein kinase</keyword>
<sequence>MDGRGGRRAVAMATSPGAPENGPSVRAGTPGTRSHPPGGQRAGFSERTVCVSCKGSANRVWAEPPPARVSFRPLSDRRSGRTLRGNGAGRGCAGQPDSAVPTGESGGVVELHLSRRGPLRFGLRRPGHAVAPRPPGRTLGFCSFQLLKSADLGRHSLLYLKEIGHGWFGKVLLGEVNAGLSTTQVVVKELKSSSSVQDHMQFLEEAQPYRTLQHPALLQCLAQCSEVTPYLLVMEFCPLGDLKGYLRSCRAADSTTPDPLILQRMACEIASGLLHLHKHNFTHSDLALRNCLLTSEVTVKIGDYGLSHNKYKEDYFVTPDQLWVPLRWIAPELIDEVHGNLLVVDQTKSSNVWSLGVSIWELFELGNQPYRHYSDRQVLTYAVKEQQLKLPKPLLKVPLSERWYEVMQFCWLQPEQRPSMEEVHLLLSYLCAKGSSEPEEDFESRWNSLRPGMGHSASALEPAPSSSSSSSFPLLEHFATGDGFHSEPGDDILTVTETSHGLSFEYKWEEAGPERPFHTASTSGPLGQGNPHYQDIYYPLRVGAEMEVVVRGLP</sequence>
<evidence type="ECO:0000256" key="15">
    <source>
        <dbReference type="SAM" id="MobiDB-lite"/>
    </source>
</evidence>
<dbReference type="SUPFAM" id="SSF56112">
    <property type="entry name" value="Protein kinase-like (PK-like)"/>
    <property type="match status" value="1"/>
</dbReference>
<dbReference type="InterPro" id="IPR008266">
    <property type="entry name" value="Tyr_kinase_AS"/>
</dbReference>
<evidence type="ECO:0000256" key="2">
    <source>
        <dbReference type="ARBA" id="ARBA00012513"/>
    </source>
</evidence>
<evidence type="ECO:0000313" key="18">
    <source>
        <dbReference type="Proteomes" id="UP001152803"/>
    </source>
</evidence>
<dbReference type="InterPro" id="IPR000719">
    <property type="entry name" value="Prot_kinase_dom"/>
</dbReference>
<dbReference type="PROSITE" id="PS00109">
    <property type="entry name" value="PROTEIN_KINASE_TYR"/>
    <property type="match status" value="1"/>
</dbReference>
<dbReference type="Pfam" id="PF07714">
    <property type="entry name" value="PK_Tyr_Ser-Thr"/>
    <property type="match status" value="1"/>
</dbReference>
<dbReference type="Gene3D" id="1.10.510.10">
    <property type="entry name" value="Transferase(Phosphotransferase) domain 1"/>
    <property type="match status" value="1"/>
</dbReference>
<evidence type="ECO:0000256" key="14">
    <source>
        <dbReference type="PROSITE-ProRule" id="PRU10141"/>
    </source>
</evidence>
<dbReference type="GO" id="GO:0007420">
    <property type="term" value="P:brain development"/>
    <property type="evidence" value="ECO:0007669"/>
    <property type="project" value="TreeGrafter"/>
</dbReference>
<keyword evidence="10" id="KW-1133">Transmembrane helix</keyword>
<evidence type="ECO:0000259" key="16">
    <source>
        <dbReference type="PROSITE" id="PS50011"/>
    </source>
</evidence>
<keyword evidence="9 14" id="KW-0067">ATP-binding</keyword>
<dbReference type="AlphaFoldDB" id="A0A9Q1HQF9"/>
<organism evidence="17 18">
    <name type="scientific">Conger conger</name>
    <name type="common">Conger eel</name>
    <name type="synonym">Muraena conger</name>
    <dbReference type="NCBI Taxonomy" id="82655"/>
    <lineage>
        <taxon>Eukaryota</taxon>
        <taxon>Metazoa</taxon>
        <taxon>Chordata</taxon>
        <taxon>Craniata</taxon>
        <taxon>Vertebrata</taxon>
        <taxon>Euteleostomi</taxon>
        <taxon>Actinopterygii</taxon>
        <taxon>Neopterygii</taxon>
        <taxon>Teleostei</taxon>
        <taxon>Anguilliformes</taxon>
        <taxon>Congridae</taxon>
        <taxon>Conger</taxon>
    </lineage>
</organism>
<keyword evidence="5" id="KW-0808">Transferase</keyword>
<dbReference type="InterPro" id="IPR011009">
    <property type="entry name" value="Kinase-like_dom_sf"/>
</dbReference>
<feature type="binding site" evidence="14">
    <location>
        <position position="188"/>
    </location>
    <ligand>
        <name>ATP</name>
        <dbReference type="ChEBI" id="CHEBI:30616"/>
    </ligand>
</feature>
<dbReference type="PANTHER" id="PTHR24417">
    <property type="entry name" value="SERINE/THREONINE-PROTEIN KINASE LMTK1"/>
    <property type="match status" value="1"/>
</dbReference>
<dbReference type="PROSITE" id="PS00107">
    <property type="entry name" value="PROTEIN_KINASE_ATP"/>
    <property type="match status" value="1"/>
</dbReference>
<evidence type="ECO:0000256" key="8">
    <source>
        <dbReference type="ARBA" id="ARBA00022777"/>
    </source>
</evidence>
<dbReference type="GO" id="GO:0004713">
    <property type="term" value="F:protein tyrosine kinase activity"/>
    <property type="evidence" value="ECO:0007669"/>
    <property type="project" value="TreeGrafter"/>
</dbReference>
<evidence type="ECO:0000256" key="11">
    <source>
        <dbReference type="ARBA" id="ARBA00023136"/>
    </source>
</evidence>
<evidence type="ECO:0000313" key="17">
    <source>
        <dbReference type="EMBL" id="KAJ8254121.1"/>
    </source>
</evidence>
<evidence type="ECO:0000256" key="6">
    <source>
        <dbReference type="ARBA" id="ARBA00022692"/>
    </source>
</evidence>
<keyword evidence="18" id="KW-1185">Reference proteome</keyword>
<dbReference type="PROSITE" id="PS50011">
    <property type="entry name" value="PROTEIN_KINASE_DOM"/>
    <property type="match status" value="1"/>
</dbReference>
<evidence type="ECO:0000256" key="9">
    <source>
        <dbReference type="ARBA" id="ARBA00022840"/>
    </source>
</evidence>
<dbReference type="GO" id="GO:0016020">
    <property type="term" value="C:membrane"/>
    <property type="evidence" value="ECO:0007669"/>
    <property type="project" value="UniProtKB-SubCell"/>
</dbReference>
<evidence type="ECO:0000256" key="1">
    <source>
        <dbReference type="ARBA" id="ARBA00004167"/>
    </source>
</evidence>
<evidence type="ECO:0000256" key="4">
    <source>
        <dbReference type="ARBA" id="ARBA00022553"/>
    </source>
</evidence>
<evidence type="ECO:0000256" key="5">
    <source>
        <dbReference type="ARBA" id="ARBA00022679"/>
    </source>
</evidence>
<dbReference type="GO" id="GO:0005524">
    <property type="term" value="F:ATP binding"/>
    <property type="evidence" value="ECO:0007669"/>
    <property type="project" value="UniProtKB-UniRule"/>
</dbReference>
<keyword evidence="4" id="KW-0597">Phosphoprotein</keyword>
<dbReference type="EC" id="2.7.11.1" evidence="2"/>
<name>A0A9Q1HQF9_CONCO</name>
<comment type="catalytic activity">
    <reaction evidence="12">
        <text>L-threonyl-[protein] + ATP = O-phospho-L-threonyl-[protein] + ADP + H(+)</text>
        <dbReference type="Rhea" id="RHEA:46608"/>
        <dbReference type="Rhea" id="RHEA-COMP:11060"/>
        <dbReference type="Rhea" id="RHEA-COMP:11605"/>
        <dbReference type="ChEBI" id="CHEBI:15378"/>
        <dbReference type="ChEBI" id="CHEBI:30013"/>
        <dbReference type="ChEBI" id="CHEBI:30616"/>
        <dbReference type="ChEBI" id="CHEBI:61977"/>
        <dbReference type="ChEBI" id="CHEBI:456216"/>
        <dbReference type="EC" id="2.7.11.1"/>
    </reaction>
</comment>